<evidence type="ECO:0000313" key="5">
    <source>
        <dbReference type="Proteomes" id="UP000501891"/>
    </source>
</evidence>
<accession>A0A858RAZ5</accession>
<dbReference type="GO" id="GO:0003700">
    <property type="term" value="F:DNA-binding transcription factor activity"/>
    <property type="evidence" value="ECO:0007669"/>
    <property type="project" value="TreeGrafter"/>
</dbReference>
<dbReference type="PANTHER" id="PTHR30055:SF226">
    <property type="entry name" value="HTH-TYPE TRANSCRIPTIONAL REGULATOR PKSA"/>
    <property type="match status" value="1"/>
</dbReference>
<dbReference type="InterPro" id="IPR050109">
    <property type="entry name" value="HTH-type_TetR-like_transc_reg"/>
</dbReference>
<dbReference type="AlphaFoldDB" id="A0A858RAZ5"/>
<dbReference type="SUPFAM" id="SSF46689">
    <property type="entry name" value="Homeodomain-like"/>
    <property type="match status" value="1"/>
</dbReference>
<feature type="domain" description="HTH tetR-type" evidence="3">
    <location>
        <begin position="8"/>
        <end position="68"/>
    </location>
</feature>
<gene>
    <name evidence="4" type="ORF">HHL28_15795</name>
</gene>
<dbReference type="KEGG" id="acru:HHL28_15795"/>
<evidence type="ECO:0000256" key="1">
    <source>
        <dbReference type="ARBA" id="ARBA00023125"/>
    </source>
</evidence>
<dbReference type="Gene3D" id="1.10.357.10">
    <property type="entry name" value="Tetracycline Repressor, domain 2"/>
    <property type="match status" value="1"/>
</dbReference>
<organism evidence="4 5">
    <name type="scientific">Aerophototrophica crusticola</name>
    <dbReference type="NCBI Taxonomy" id="1709002"/>
    <lineage>
        <taxon>Bacteria</taxon>
        <taxon>Pseudomonadati</taxon>
        <taxon>Pseudomonadota</taxon>
        <taxon>Alphaproteobacteria</taxon>
        <taxon>Rhodospirillales</taxon>
        <taxon>Rhodospirillaceae</taxon>
        <taxon>Aerophototrophica</taxon>
    </lineage>
</organism>
<dbReference type="Pfam" id="PF00440">
    <property type="entry name" value="TetR_N"/>
    <property type="match status" value="1"/>
</dbReference>
<keyword evidence="1 2" id="KW-0238">DNA-binding</keyword>
<dbReference type="InterPro" id="IPR001647">
    <property type="entry name" value="HTH_TetR"/>
</dbReference>
<feature type="DNA-binding region" description="H-T-H motif" evidence="2">
    <location>
        <begin position="31"/>
        <end position="50"/>
    </location>
</feature>
<dbReference type="EMBL" id="CP051775">
    <property type="protein sequence ID" value="QJE74342.1"/>
    <property type="molecule type" value="Genomic_DNA"/>
</dbReference>
<evidence type="ECO:0000259" key="3">
    <source>
        <dbReference type="PROSITE" id="PS50977"/>
    </source>
</evidence>
<name>A0A858RAZ5_9PROT</name>
<sequence length="202" mass="22689">MRQTRKSIATHRRIIEAAIHCFLEIGYHRTTTSEIAKRARVTRGAVQYYFPTTPEVLRATAEHIQTSFLAEFDDAMKALPAGADTIDQGIDKIWEMVRTNPLWTAWRELIAAARTDDELRAVMYPASASFEERGFESAKAAYPELYARDPQRFALGRQITWQVVQGLAATPMGPGADSAKQALVDGLKAHMHDFWGVPRRVG</sequence>
<dbReference type="GO" id="GO:0000976">
    <property type="term" value="F:transcription cis-regulatory region binding"/>
    <property type="evidence" value="ECO:0007669"/>
    <property type="project" value="TreeGrafter"/>
</dbReference>
<dbReference type="PANTHER" id="PTHR30055">
    <property type="entry name" value="HTH-TYPE TRANSCRIPTIONAL REGULATOR RUTR"/>
    <property type="match status" value="1"/>
</dbReference>
<dbReference type="InterPro" id="IPR009057">
    <property type="entry name" value="Homeodomain-like_sf"/>
</dbReference>
<reference evidence="4" key="1">
    <citation type="submission" date="2020-04" db="EMBL/GenBank/DDBJ databases">
        <title>A desert anoxygenic phototrophic bacterium fixes CO2 using RubisCO under aerobic conditions.</title>
        <authorList>
            <person name="Tang K."/>
        </authorList>
    </citation>
    <scope>NUCLEOTIDE SEQUENCE [LARGE SCALE GENOMIC DNA]</scope>
    <source>
        <strain evidence="4">MIMtkB3</strain>
    </source>
</reference>
<keyword evidence="5" id="KW-1185">Reference proteome</keyword>
<dbReference type="Proteomes" id="UP000501891">
    <property type="component" value="Chromosome"/>
</dbReference>
<dbReference type="PROSITE" id="PS50977">
    <property type="entry name" value="HTH_TETR_2"/>
    <property type="match status" value="1"/>
</dbReference>
<proteinExistence type="predicted"/>
<evidence type="ECO:0000256" key="2">
    <source>
        <dbReference type="PROSITE-ProRule" id="PRU00335"/>
    </source>
</evidence>
<evidence type="ECO:0000313" key="4">
    <source>
        <dbReference type="EMBL" id="QJE74342.1"/>
    </source>
</evidence>
<dbReference type="PRINTS" id="PR00455">
    <property type="entry name" value="HTHTETR"/>
</dbReference>
<protein>
    <submittedName>
        <fullName evidence="4">TetR/AcrR family transcriptional regulator</fullName>
    </submittedName>
</protein>